<feature type="signal peptide" evidence="11">
    <location>
        <begin position="1"/>
        <end position="25"/>
    </location>
</feature>
<keyword evidence="7 11" id="KW-0732">Signal</keyword>
<evidence type="ECO:0000256" key="8">
    <source>
        <dbReference type="ARBA" id="ARBA00023136"/>
    </source>
</evidence>
<reference evidence="14" key="1">
    <citation type="submission" date="2019-03" db="EMBL/GenBank/DDBJ databases">
        <title>Complete genome sequences of Enterobacter asburiae str. MRY18-106 isolated from a patient in Japan.</title>
        <authorList>
            <person name="Sekizuka T."/>
            <person name="Matsui M."/>
            <person name="Takara T."/>
            <person name="Uechi A."/>
            <person name="Harakuni M."/>
            <person name="Kimura T."/>
            <person name="Suzuki S."/>
            <person name="Kuroda M."/>
        </authorList>
    </citation>
    <scope>NUCLEOTIDE SEQUENCE</scope>
    <source>
        <strain evidence="14">MRY18-106</strain>
        <plasmid evidence="14">pMRY18-106EAS_1</plasmid>
    </source>
</reference>
<dbReference type="Gene3D" id="2.60.40.2070">
    <property type="match status" value="1"/>
</dbReference>
<keyword evidence="8" id="KW-0472">Membrane</keyword>
<keyword evidence="6" id="KW-0812">Transmembrane</keyword>
<protein>
    <submittedName>
        <fullName evidence="14">F1 capsule-anchoring protein</fullName>
    </submittedName>
</protein>
<geneLocation type="plasmid" evidence="14">
    <name>pMRY18-106EAS_1</name>
</geneLocation>
<keyword evidence="14" id="KW-0614">Plasmid</keyword>
<evidence type="ECO:0000256" key="4">
    <source>
        <dbReference type="ARBA" id="ARBA00022452"/>
    </source>
</evidence>
<keyword evidence="5" id="KW-1029">Fimbrium biogenesis</keyword>
<dbReference type="Gene3D" id="2.60.40.3110">
    <property type="match status" value="1"/>
</dbReference>
<feature type="chain" id="PRO_5019777580" evidence="11">
    <location>
        <begin position="26"/>
        <end position="838"/>
    </location>
</feature>
<dbReference type="Gene3D" id="2.60.40.2610">
    <property type="entry name" value="Outer membrane usher protein FimD, plug domain"/>
    <property type="match status" value="1"/>
</dbReference>
<dbReference type="FunFam" id="2.60.40.2610:FF:000001">
    <property type="entry name" value="Outer membrane fimbrial usher protein"/>
    <property type="match status" value="1"/>
</dbReference>
<dbReference type="GO" id="GO:0009279">
    <property type="term" value="C:cell outer membrane"/>
    <property type="evidence" value="ECO:0007669"/>
    <property type="project" value="UniProtKB-SubCell"/>
</dbReference>
<keyword evidence="4" id="KW-1134">Transmembrane beta strand</keyword>
<dbReference type="InterPro" id="IPR000015">
    <property type="entry name" value="Fimb_usher"/>
</dbReference>
<dbReference type="InterPro" id="IPR025885">
    <property type="entry name" value="PapC_N"/>
</dbReference>
<dbReference type="InterPro" id="IPR025949">
    <property type="entry name" value="PapC-like_C"/>
</dbReference>
<comment type="similarity">
    <text evidence="2">Belongs to the fimbrial export usher family.</text>
</comment>
<keyword evidence="9" id="KW-1015">Disulfide bond</keyword>
<sequence>MRITAIFCVPAVLTCLTLFSESAAARTYTFDPAMLGEAGVGADISLFNEGAQLPGTYMVDILLNGQRVDSREVVFSLVREDNRPVLYPCLSVEQLARYGVRTEDFQSLDNGSGCADLSILSGTTYNFSFSEQQLRLSVPQIHLRPASKGIAPQSLWDDGIPAFLMNYSASTSRTELRGNSGKNSDSSFAQLSPGLNAGAWRLRSQSNWQKQENTQARWQTSYIYAERGLRGLRSRLSLGDRTTEDKVFNGVPFRGVMLASDELMVPYTERAFAPMIRGIARTQARVEVRQGGYLLYETTVAPGPFALRDLTLAGRWGGELQVSVRESDGSQQTFSVPYQTPAVSLKEGYLSYGLMAGQYRPADHNTEAATIGQAVLLYGLPYDLTIYGGLQGAKAYQSAALGLGVSLGNWGSASFDVTGAQAQLRDQDKEQGTAWRVRYSKLIDATDTTLTVAGYRHATPGFATIEETLNSYGRTNPTDSNLWYNRSYGRMRSTTSIAVSQAIGRFGSLGINYSITDYWHHDGNDNNYGLSYGMGLPWGARLSLSQSRTRSTTATGAIRNESLSSLWLSLPLTSRADSTITASYQGTMGRSGDTHSLGLNGSALDRRLNWDVRQARSLSREGPSTNNGYMHLGWSGAYGNAGTGYSYNTQQRTVSAELNGGMILHENGLTFGQNIPGTVSLVQAPGAAGVSVSGTSGVRTDYRGYTLHPSVTPYQENIISLDPLSLADDVEITQTDVRVVPTRGAVVTARFNTRSGARALMRLTRVDGSDVPFGALVTVSGAEGGAGVAGAGGEVYLTGLPVKGKLLVRWSGSECSANYTLPASPGASGVHTIQATCR</sequence>
<evidence type="ECO:0000256" key="6">
    <source>
        <dbReference type="ARBA" id="ARBA00022692"/>
    </source>
</evidence>
<evidence type="ECO:0000259" key="13">
    <source>
        <dbReference type="Pfam" id="PF13954"/>
    </source>
</evidence>
<dbReference type="Pfam" id="PF00577">
    <property type="entry name" value="Usher"/>
    <property type="match status" value="1"/>
</dbReference>
<evidence type="ECO:0000256" key="1">
    <source>
        <dbReference type="ARBA" id="ARBA00004571"/>
    </source>
</evidence>
<proteinExistence type="inferred from homology"/>
<dbReference type="GO" id="GO:0015473">
    <property type="term" value="F:fimbrial usher porin activity"/>
    <property type="evidence" value="ECO:0007669"/>
    <property type="project" value="InterPro"/>
</dbReference>
<dbReference type="InterPro" id="IPR037224">
    <property type="entry name" value="PapC_N_sf"/>
</dbReference>
<dbReference type="EMBL" id="AP019534">
    <property type="protein sequence ID" value="BBI97890.1"/>
    <property type="molecule type" value="Genomic_DNA"/>
</dbReference>
<dbReference type="InterPro" id="IPR042186">
    <property type="entry name" value="FimD_plug_dom"/>
</dbReference>
<keyword evidence="3" id="KW-0813">Transport</keyword>
<dbReference type="FunFam" id="3.10.20.410:FF:000001">
    <property type="entry name" value="Fimbrial outer membrane usher protein"/>
    <property type="match status" value="1"/>
</dbReference>
<accession>A0A455W1I8</accession>
<evidence type="ECO:0000256" key="10">
    <source>
        <dbReference type="ARBA" id="ARBA00023237"/>
    </source>
</evidence>
<dbReference type="InterPro" id="IPR043142">
    <property type="entry name" value="PapC-like_C_sf"/>
</dbReference>
<evidence type="ECO:0000256" key="7">
    <source>
        <dbReference type="ARBA" id="ARBA00022729"/>
    </source>
</evidence>
<dbReference type="Pfam" id="PF13953">
    <property type="entry name" value="PapC_C"/>
    <property type="match status" value="1"/>
</dbReference>
<dbReference type="Gene3D" id="3.10.20.410">
    <property type="match status" value="1"/>
</dbReference>
<comment type="subcellular location">
    <subcellularLocation>
        <location evidence="1">Cell outer membrane</location>
        <topology evidence="1">Multi-pass membrane protein</topology>
    </subcellularLocation>
</comment>
<dbReference type="GO" id="GO:0009297">
    <property type="term" value="P:pilus assembly"/>
    <property type="evidence" value="ECO:0007669"/>
    <property type="project" value="InterPro"/>
</dbReference>
<feature type="domain" description="PapC-like C-terminal" evidence="12">
    <location>
        <begin position="760"/>
        <end position="823"/>
    </location>
</feature>
<dbReference type="AlphaFoldDB" id="A0A455W1I8"/>
<gene>
    <name evidence="14" type="primary">caf1A</name>
    <name evidence="14" type="ORF">MRY18106EAS_P0900</name>
</gene>
<evidence type="ECO:0000259" key="12">
    <source>
        <dbReference type="Pfam" id="PF13953"/>
    </source>
</evidence>
<dbReference type="PANTHER" id="PTHR30451">
    <property type="entry name" value="OUTER MEMBRANE USHER PROTEIN"/>
    <property type="match status" value="1"/>
</dbReference>
<evidence type="ECO:0000256" key="3">
    <source>
        <dbReference type="ARBA" id="ARBA00022448"/>
    </source>
</evidence>
<name>A0A455W1I8_ENTAS</name>
<feature type="domain" description="PapC N-terminal" evidence="13">
    <location>
        <begin position="29"/>
        <end position="170"/>
    </location>
</feature>
<evidence type="ECO:0000256" key="2">
    <source>
        <dbReference type="ARBA" id="ARBA00008064"/>
    </source>
</evidence>
<evidence type="ECO:0000256" key="5">
    <source>
        <dbReference type="ARBA" id="ARBA00022558"/>
    </source>
</evidence>
<organism evidence="14">
    <name type="scientific">Enterobacter asburiae</name>
    <dbReference type="NCBI Taxonomy" id="61645"/>
    <lineage>
        <taxon>Bacteria</taxon>
        <taxon>Pseudomonadati</taxon>
        <taxon>Pseudomonadota</taxon>
        <taxon>Gammaproteobacteria</taxon>
        <taxon>Enterobacterales</taxon>
        <taxon>Enterobacteriaceae</taxon>
        <taxon>Enterobacter</taxon>
        <taxon>Enterobacter cloacae complex</taxon>
    </lineage>
</organism>
<evidence type="ECO:0000313" key="14">
    <source>
        <dbReference type="EMBL" id="BBI97890.1"/>
    </source>
</evidence>
<dbReference type="Pfam" id="PF13954">
    <property type="entry name" value="PapC_N"/>
    <property type="match status" value="1"/>
</dbReference>
<evidence type="ECO:0000256" key="11">
    <source>
        <dbReference type="SAM" id="SignalP"/>
    </source>
</evidence>
<dbReference type="PANTHER" id="PTHR30451:SF9">
    <property type="entry name" value="F1 CAPSULE-ANCHORING PROTEIN"/>
    <property type="match status" value="1"/>
</dbReference>
<dbReference type="SUPFAM" id="SSF141729">
    <property type="entry name" value="FimD N-terminal domain-like"/>
    <property type="match status" value="1"/>
</dbReference>
<evidence type="ECO:0000256" key="9">
    <source>
        <dbReference type="ARBA" id="ARBA00023157"/>
    </source>
</evidence>
<keyword evidence="10" id="KW-0998">Cell outer membrane</keyword>